<name>A0A0K6IJ86_9GAMM</name>
<proteinExistence type="predicted"/>
<gene>
    <name evidence="1" type="ORF">Ga0061065_10313</name>
</gene>
<reference evidence="2" key="1">
    <citation type="submission" date="2015-08" db="EMBL/GenBank/DDBJ databases">
        <authorList>
            <person name="Varghese N."/>
        </authorList>
    </citation>
    <scope>NUCLEOTIDE SEQUENCE [LARGE SCALE GENOMIC DNA]</scope>
    <source>
        <strain evidence="2">JCM 18476</strain>
    </source>
</reference>
<dbReference type="AlphaFoldDB" id="A0A0K6IJ86"/>
<dbReference type="STRING" id="1137284.GCA_001418205_01011"/>
<dbReference type="Proteomes" id="UP000182769">
    <property type="component" value="Unassembled WGS sequence"/>
</dbReference>
<keyword evidence="2" id="KW-1185">Reference proteome</keyword>
<organism evidence="1 2">
    <name type="scientific">Marinomonas fungiae</name>
    <dbReference type="NCBI Taxonomy" id="1137284"/>
    <lineage>
        <taxon>Bacteria</taxon>
        <taxon>Pseudomonadati</taxon>
        <taxon>Pseudomonadota</taxon>
        <taxon>Gammaproteobacteria</taxon>
        <taxon>Oceanospirillales</taxon>
        <taxon>Oceanospirillaceae</taxon>
        <taxon>Marinomonas</taxon>
    </lineage>
</organism>
<evidence type="ECO:0000313" key="1">
    <source>
        <dbReference type="EMBL" id="CUB03165.1"/>
    </source>
</evidence>
<dbReference type="RefSeq" id="WP_055462140.1">
    <property type="nucleotide sequence ID" value="NZ_CYHG01000003.1"/>
</dbReference>
<sequence>MRIIKPIKPQNIETNVASEYELWAPEEAIPAGQYRRALDRNGIERVYYAKANNTNKNPVDNVAIWSEVKPTVSYAMFDGYVDTLTQNEELIHVKFLVSKASYLCLFGLEAEDVQIITRKDGVIIGNDALSLLIKGERDSPLAFCFGENEFRRTLIHPIPGLYKSVELEIFIKTSPGYTAKCGFCTPGWAIPIGITEWGFNVSIDDYSGNYVNDFGENAFERRPWSKPMDLDIIIPTLPDGREADRVYRQLTDLRSTPLVIDANNESTDRELLITLGYYAKVAMSSVYVGETRLSLEIKGII</sequence>
<dbReference type="EMBL" id="CYHG01000003">
    <property type="protein sequence ID" value="CUB03165.1"/>
    <property type="molecule type" value="Genomic_DNA"/>
</dbReference>
<accession>A0A0K6IJ86</accession>
<evidence type="ECO:0000313" key="2">
    <source>
        <dbReference type="Proteomes" id="UP000182769"/>
    </source>
</evidence>
<protein>
    <submittedName>
        <fullName evidence="1">Uncharacterized protein</fullName>
    </submittedName>
</protein>